<protein>
    <recommendedName>
        <fullName evidence="4">Derlin</fullName>
    </recommendedName>
</protein>
<keyword evidence="1" id="KW-0812">Transmembrane</keyword>
<keyword evidence="1" id="KW-0472">Membrane</keyword>
<reference evidence="2" key="1">
    <citation type="journal article" date="2021" name="Nat. Commun.">
        <title>Genetic determinants of endophytism in the Arabidopsis root mycobiome.</title>
        <authorList>
            <person name="Mesny F."/>
            <person name="Miyauchi S."/>
            <person name="Thiergart T."/>
            <person name="Pickel B."/>
            <person name="Atanasova L."/>
            <person name="Karlsson M."/>
            <person name="Huettel B."/>
            <person name="Barry K.W."/>
            <person name="Haridas S."/>
            <person name="Chen C."/>
            <person name="Bauer D."/>
            <person name="Andreopoulos W."/>
            <person name="Pangilinan J."/>
            <person name="LaButti K."/>
            <person name="Riley R."/>
            <person name="Lipzen A."/>
            <person name="Clum A."/>
            <person name="Drula E."/>
            <person name="Henrissat B."/>
            <person name="Kohler A."/>
            <person name="Grigoriev I.V."/>
            <person name="Martin F.M."/>
            <person name="Hacquard S."/>
        </authorList>
    </citation>
    <scope>NUCLEOTIDE SEQUENCE</scope>
    <source>
        <strain evidence="2">MPI-CAGE-CH-0235</strain>
    </source>
</reference>
<organism evidence="2 3">
    <name type="scientific">Stachybotrys elegans</name>
    <dbReference type="NCBI Taxonomy" id="80388"/>
    <lineage>
        <taxon>Eukaryota</taxon>
        <taxon>Fungi</taxon>
        <taxon>Dikarya</taxon>
        <taxon>Ascomycota</taxon>
        <taxon>Pezizomycotina</taxon>
        <taxon>Sordariomycetes</taxon>
        <taxon>Hypocreomycetidae</taxon>
        <taxon>Hypocreales</taxon>
        <taxon>Stachybotryaceae</taxon>
        <taxon>Stachybotrys</taxon>
    </lineage>
</organism>
<comment type="caution">
    <text evidence="2">The sequence shown here is derived from an EMBL/GenBank/DDBJ whole genome shotgun (WGS) entry which is preliminary data.</text>
</comment>
<accession>A0A8K0T743</accession>
<feature type="transmembrane region" description="Helical" evidence="1">
    <location>
        <begin position="20"/>
        <end position="38"/>
    </location>
</feature>
<dbReference type="Proteomes" id="UP000813444">
    <property type="component" value="Unassembled WGS sequence"/>
</dbReference>
<name>A0A8K0T743_9HYPO</name>
<proteinExistence type="predicted"/>
<dbReference type="AlphaFoldDB" id="A0A8K0T743"/>
<evidence type="ECO:0000313" key="3">
    <source>
        <dbReference type="Proteomes" id="UP000813444"/>
    </source>
</evidence>
<keyword evidence="1" id="KW-1133">Transmembrane helix</keyword>
<keyword evidence="3" id="KW-1185">Reference proteome</keyword>
<evidence type="ECO:0008006" key="4">
    <source>
        <dbReference type="Google" id="ProtNLM"/>
    </source>
</evidence>
<dbReference type="EMBL" id="JAGPNK010000001">
    <property type="protein sequence ID" value="KAH7328582.1"/>
    <property type="molecule type" value="Genomic_DNA"/>
</dbReference>
<gene>
    <name evidence="2" type="ORF">B0I35DRAFT_21652</name>
</gene>
<evidence type="ECO:0000313" key="2">
    <source>
        <dbReference type="EMBL" id="KAH7328582.1"/>
    </source>
</evidence>
<feature type="transmembrane region" description="Helical" evidence="1">
    <location>
        <begin position="50"/>
        <end position="69"/>
    </location>
</feature>
<sequence length="166" mass="18823">MEDIPSPHILRSVFGARYRLLTAACWATLIDCLGPSLITAPELPRRNLPTYFYTISLTALAGLAILFYSATFCDISSFLHIQFVGYPGLLPIRLKRHELGSVCLGPLPFISLFLFLSLNSVPGNLARDIVLGHIIYFARTHTQRPGFRKSLEMWRIWKERGMERSL</sequence>
<evidence type="ECO:0000256" key="1">
    <source>
        <dbReference type="SAM" id="Phobius"/>
    </source>
</evidence>